<dbReference type="AlphaFoldDB" id="A0AAV2QD86"/>
<proteinExistence type="predicted"/>
<feature type="non-terminal residue" evidence="2">
    <location>
        <position position="1"/>
    </location>
</feature>
<evidence type="ECO:0000313" key="3">
    <source>
        <dbReference type="Proteomes" id="UP001497623"/>
    </source>
</evidence>
<sequence length="270" mass="31048">DNQFYDTINKSDLHSESEIKSVPLKSITNIPFNNVIVLKKDYQVPNMPILQENEKEKNEVNEHGRENIQKQTNTEKTLPLFVQPNRISMQPNSFSLPMTPQTPSQSLQQRHSPTNSLNINVSSMKDCTQLQNSNLVDKPKMTQPNNSSMQSPMVLGTCQQPPHHQPQVSQQAHLSHNQAKVLEQRQSLKIKFSLKDIKQYEHMQLDDSEDDGDEDMETEDESSADDEREDDAHVAEQVEVQVEGNRNNELAAMDNNGPYDLTMRRCWRPW</sequence>
<feature type="compositionally biased region" description="Low complexity" evidence="1">
    <location>
        <begin position="159"/>
        <end position="173"/>
    </location>
</feature>
<evidence type="ECO:0000256" key="1">
    <source>
        <dbReference type="SAM" id="MobiDB-lite"/>
    </source>
</evidence>
<organism evidence="2 3">
    <name type="scientific">Meganyctiphanes norvegica</name>
    <name type="common">Northern krill</name>
    <name type="synonym">Thysanopoda norvegica</name>
    <dbReference type="NCBI Taxonomy" id="48144"/>
    <lineage>
        <taxon>Eukaryota</taxon>
        <taxon>Metazoa</taxon>
        <taxon>Ecdysozoa</taxon>
        <taxon>Arthropoda</taxon>
        <taxon>Crustacea</taxon>
        <taxon>Multicrustacea</taxon>
        <taxon>Malacostraca</taxon>
        <taxon>Eumalacostraca</taxon>
        <taxon>Eucarida</taxon>
        <taxon>Euphausiacea</taxon>
        <taxon>Euphausiidae</taxon>
        <taxon>Meganyctiphanes</taxon>
    </lineage>
</organism>
<name>A0AAV2QD86_MEGNR</name>
<gene>
    <name evidence="2" type="ORF">MNOR_LOCUS11122</name>
</gene>
<accession>A0AAV2QD86</accession>
<dbReference type="Proteomes" id="UP001497623">
    <property type="component" value="Unassembled WGS sequence"/>
</dbReference>
<comment type="caution">
    <text evidence="2">The sequence shown here is derived from an EMBL/GenBank/DDBJ whole genome shotgun (WGS) entry which is preliminary data.</text>
</comment>
<reference evidence="2 3" key="1">
    <citation type="submission" date="2024-05" db="EMBL/GenBank/DDBJ databases">
        <authorList>
            <person name="Wallberg A."/>
        </authorList>
    </citation>
    <scope>NUCLEOTIDE SEQUENCE [LARGE SCALE GENOMIC DNA]</scope>
</reference>
<keyword evidence="3" id="KW-1185">Reference proteome</keyword>
<feature type="compositionally biased region" description="Acidic residues" evidence="1">
    <location>
        <begin position="206"/>
        <end position="229"/>
    </location>
</feature>
<protein>
    <submittedName>
        <fullName evidence="2">Uncharacterized protein</fullName>
    </submittedName>
</protein>
<feature type="region of interest" description="Disordered" evidence="1">
    <location>
        <begin position="90"/>
        <end position="113"/>
    </location>
</feature>
<feature type="region of interest" description="Disordered" evidence="1">
    <location>
        <begin position="201"/>
        <end position="255"/>
    </location>
</feature>
<feature type="compositionally biased region" description="Polar residues" evidence="1">
    <location>
        <begin position="142"/>
        <end position="151"/>
    </location>
</feature>
<evidence type="ECO:0000313" key="2">
    <source>
        <dbReference type="EMBL" id="CAL4079810.1"/>
    </source>
</evidence>
<feature type="region of interest" description="Disordered" evidence="1">
    <location>
        <begin position="137"/>
        <end position="178"/>
    </location>
</feature>
<dbReference type="EMBL" id="CAXKWB010005782">
    <property type="protein sequence ID" value="CAL4079810.1"/>
    <property type="molecule type" value="Genomic_DNA"/>
</dbReference>